<accession>A0AAQ3SPC5</accession>
<evidence type="ECO:0000313" key="1">
    <source>
        <dbReference type="EMBL" id="WVZ58350.1"/>
    </source>
</evidence>
<feature type="non-terminal residue" evidence="1">
    <location>
        <position position="1"/>
    </location>
</feature>
<dbReference type="Proteomes" id="UP001341281">
    <property type="component" value="Chromosome 02"/>
</dbReference>
<keyword evidence="2" id="KW-1185">Reference proteome</keyword>
<evidence type="ECO:0000313" key="2">
    <source>
        <dbReference type="Proteomes" id="UP001341281"/>
    </source>
</evidence>
<protein>
    <submittedName>
        <fullName evidence="1">Uncharacterized protein</fullName>
    </submittedName>
</protein>
<name>A0AAQ3SPC5_PASNO</name>
<proteinExistence type="predicted"/>
<sequence length="101" mass="11641">FEILFLNAFIFPRGKYLARNALEHASHVVSLARLRFPGIAAGDCWHPPLLVRKKDSMNHMNDSGFELKVLSYLHFRSCWDIVAIWDGELTDGLFSHDVDKR</sequence>
<feature type="non-terminal residue" evidence="1">
    <location>
        <position position="101"/>
    </location>
</feature>
<organism evidence="1 2">
    <name type="scientific">Paspalum notatum var. saurae</name>
    <dbReference type="NCBI Taxonomy" id="547442"/>
    <lineage>
        <taxon>Eukaryota</taxon>
        <taxon>Viridiplantae</taxon>
        <taxon>Streptophyta</taxon>
        <taxon>Embryophyta</taxon>
        <taxon>Tracheophyta</taxon>
        <taxon>Spermatophyta</taxon>
        <taxon>Magnoliopsida</taxon>
        <taxon>Liliopsida</taxon>
        <taxon>Poales</taxon>
        <taxon>Poaceae</taxon>
        <taxon>PACMAD clade</taxon>
        <taxon>Panicoideae</taxon>
        <taxon>Andropogonodae</taxon>
        <taxon>Paspaleae</taxon>
        <taxon>Paspalinae</taxon>
        <taxon>Paspalum</taxon>
    </lineage>
</organism>
<dbReference type="EMBL" id="CP144746">
    <property type="protein sequence ID" value="WVZ58350.1"/>
    <property type="molecule type" value="Genomic_DNA"/>
</dbReference>
<reference evidence="1 2" key="1">
    <citation type="submission" date="2024-02" db="EMBL/GenBank/DDBJ databases">
        <title>High-quality chromosome-scale genome assembly of Pensacola bahiagrass (Paspalum notatum Flugge var. saurae).</title>
        <authorList>
            <person name="Vega J.M."/>
            <person name="Podio M."/>
            <person name="Orjuela J."/>
            <person name="Siena L.A."/>
            <person name="Pessino S.C."/>
            <person name="Combes M.C."/>
            <person name="Mariac C."/>
            <person name="Albertini E."/>
            <person name="Pupilli F."/>
            <person name="Ortiz J.P.A."/>
            <person name="Leblanc O."/>
        </authorList>
    </citation>
    <scope>NUCLEOTIDE SEQUENCE [LARGE SCALE GENOMIC DNA]</scope>
    <source>
        <strain evidence="1">R1</strain>
        <tissue evidence="1">Leaf</tissue>
    </source>
</reference>
<dbReference type="AlphaFoldDB" id="A0AAQ3SPC5"/>
<gene>
    <name evidence="1" type="ORF">U9M48_008629</name>
</gene>